<dbReference type="AlphaFoldDB" id="G2PQZ0"/>
<dbReference type="EMBL" id="CP002999">
    <property type="protein sequence ID" value="AEM69154.1"/>
    <property type="molecule type" value="Genomic_DNA"/>
</dbReference>
<dbReference type="RefSeq" id="WP_014031438.1">
    <property type="nucleotide sequence ID" value="NC_015945.1"/>
</dbReference>
<dbReference type="InterPro" id="IPR035986">
    <property type="entry name" value="PKD_dom_sf"/>
</dbReference>
<feature type="domain" description="PKD" evidence="1">
    <location>
        <begin position="67"/>
        <end position="98"/>
    </location>
</feature>
<dbReference type="PROSITE" id="PS50093">
    <property type="entry name" value="PKD"/>
    <property type="match status" value="1"/>
</dbReference>
<keyword evidence="2" id="KW-0449">Lipoprotein</keyword>
<proteinExistence type="predicted"/>
<gene>
    <name evidence="2" type="ordered locus">Murru_0097</name>
</gene>
<dbReference type="InterPro" id="IPR013783">
    <property type="entry name" value="Ig-like_fold"/>
</dbReference>
<dbReference type="InterPro" id="IPR005046">
    <property type="entry name" value="DUF285"/>
</dbReference>
<dbReference type="Pfam" id="PF03382">
    <property type="entry name" value="DUF285"/>
    <property type="match status" value="1"/>
</dbReference>
<dbReference type="Proteomes" id="UP000008908">
    <property type="component" value="Chromosome"/>
</dbReference>
<dbReference type="InterPro" id="IPR000601">
    <property type="entry name" value="PKD_dom"/>
</dbReference>
<dbReference type="SUPFAM" id="SSF49299">
    <property type="entry name" value="PKD domain"/>
    <property type="match status" value="1"/>
</dbReference>
<sequence length="380" mass="42889">MNTKNLFLAIISLVFLWSCGKEESPVEVKTNSLADDLDSFVTIWKTVNKNDMISIGTNDEVEQIFDYTIDWGDGTIENLKNGNPAHTYKDVGVYTVAIKGKFPSIKIDRFLTNIYYASYLISLEQWGANQWESLESAFENCKNLEYNAMDAPGLTKITTIRNMFKRAGKFSGANLNDWNVSNITDMESVFHGTRSDKLTVDKWDVKNVVNMKGLFSYSSFNGDISEWDVGKVESMNSMFNGADLFNQNLNNWNVSSVKDMTLMFSDAEAFDKDISEWNVGNVMYMGGMFQFSESFNRDLADWNINNVINMHHMLEGSGMSPENYGNTLVGWLNTGVQHDITLGASGLSYCINDEVEFARGALESVYGWYLWDNGGVDCKL</sequence>
<organism evidence="2 3">
    <name type="scientific">Allomuricauda ruestringensis (strain DSM 13258 / CIP 107369 / LMG 19739 / B1)</name>
    <name type="common">Muricauda ruestringensis</name>
    <dbReference type="NCBI Taxonomy" id="886377"/>
    <lineage>
        <taxon>Bacteria</taxon>
        <taxon>Pseudomonadati</taxon>
        <taxon>Bacteroidota</taxon>
        <taxon>Flavobacteriia</taxon>
        <taxon>Flavobacteriales</taxon>
        <taxon>Flavobacteriaceae</taxon>
        <taxon>Flagellimonas</taxon>
    </lineage>
</organism>
<dbReference type="STRING" id="886377.Murru_0097"/>
<dbReference type="KEGG" id="mrs:Murru_0097"/>
<dbReference type="CDD" id="cd00146">
    <property type="entry name" value="PKD"/>
    <property type="match status" value="1"/>
</dbReference>
<dbReference type="eggNOG" id="COG3291">
    <property type="taxonomic scope" value="Bacteria"/>
</dbReference>
<keyword evidence="3" id="KW-1185">Reference proteome</keyword>
<evidence type="ECO:0000259" key="1">
    <source>
        <dbReference type="PROSITE" id="PS50093"/>
    </source>
</evidence>
<accession>G2PQZ0</accession>
<protein>
    <submittedName>
        <fullName evidence="2">Lipoprotein</fullName>
    </submittedName>
</protein>
<dbReference type="OrthoDB" id="9813840at2"/>
<reference evidence="2 3" key="2">
    <citation type="journal article" date="2012" name="Stand. Genomic Sci.">
        <title>Complete genome sequence of the facultatively anaerobic, appendaged bacterium Muricauda ruestringensis type strain (B1(T)).</title>
        <authorList>
            <person name="Huntemann M."/>
            <person name="Teshima H."/>
            <person name="Lapidus A."/>
            <person name="Nolan M."/>
            <person name="Lucas S."/>
            <person name="Hammon N."/>
            <person name="Deshpande S."/>
            <person name="Cheng J.F."/>
            <person name="Tapia R."/>
            <person name="Goodwin L.A."/>
            <person name="Pitluck S."/>
            <person name="Liolios K."/>
            <person name="Pagani I."/>
            <person name="Ivanova N."/>
            <person name="Mavromatis K."/>
            <person name="Mikhailova N."/>
            <person name="Pati A."/>
            <person name="Chen A."/>
            <person name="Palaniappan K."/>
            <person name="Land M."/>
            <person name="Hauser L."/>
            <person name="Pan C."/>
            <person name="Brambilla E.M."/>
            <person name="Rohde M."/>
            <person name="Spring S."/>
            <person name="Goker M."/>
            <person name="Detter J.C."/>
            <person name="Bristow J."/>
            <person name="Eisen J.A."/>
            <person name="Markowitz V."/>
            <person name="Hugenholtz P."/>
            <person name="Kyrpides N.C."/>
            <person name="Klenk H.P."/>
            <person name="Woyke T."/>
        </authorList>
    </citation>
    <scope>NUCLEOTIDE SEQUENCE [LARGE SCALE GENOMIC DNA]</scope>
    <source>
        <strain evidence="3">DSM 13258 / LMG 19739 / B1</strain>
    </source>
</reference>
<reference evidence="3" key="1">
    <citation type="submission" date="2011-08" db="EMBL/GenBank/DDBJ databases">
        <title>The complete genome of Muricauda ruestringensis DSM 13258.</title>
        <authorList>
            <person name="Lucas S."/>
            <person name="Han J."/>
            <person name="Lapidus A."/>
            <person name="Bruce D."/>
            <person name="Goodwin L."/>
            <person name="Pitluck S."/>
            <person name="Peters L."/>
            <person name="Kyrpides N."/>
            <person name="Mavromatis K."/>
            <person name="Ivanova N."/>
            <person name="Ovchinnikova G."/>
            <person name="Teshima H."/>
            <person name="Detter J.C."/>
            <person name="Tapia R."/>
            <person name="Han C."/>
            <person name="Land M."/>
            <person name="Hauser L."/>
            <person name="Markowitz V."/>
            <person name="Cheng J.-F."/>
            <person name="Hugenholtz P."/>
            <person name="Woyke T."/>
            <person name="Wu D."/>
            <person name="Spring S."/>
            <person name="Schroeder M."/>
            <person name="Brambilla E."/>
            <person name="Klenk H.-P."/>
            <person name="Eisen J.A."/>
        </authorList>
    </citation>
    <scope>NUCLEOTIDE SEQUENCE [LARGE SCALE GENOMIC DNA]</scope>
    <source>
        <strain evidence="3">DSM 13258 / LMG 19739 / B1</strain>
    </source>
</reference>
<dbReference type="HOGENOM" id="CLU_903010_0_0_10"/>
<evidence type="ECO:0000313" key="3">
    <source>
        <dbReference type="Proteomes" id="UP000008908"/>
    </source>
</evidence>
<dbReference type="Gene3D" id="2.60.40.10">
    <property type="entry name" value="Immunoglobulins"/>
    <property type="match status" value="1"/>
</dbReference>
<evidence type="ECO:0000313" key="2">
    <source>
        <dbReference type="EMBL" id="AEM69154.1"/>
    </source>
</evidence>
<name>G2PQZ0_ALLRU</name>